<accession>A0A0H5Q739</accession>
<proteinExistence type="predicted"/>
<sequence length="204" mass="21735">MGTVLGDLLQITDFQTYLSQQVLNVYYYRVTTVTPQTNDAYEIYLDHLENEIIPAVAAVQVNTLVHESLELRNLSNGIDIVSRVVGTSGALSGGSGLSTPSYVAVTFRLLRESLTTRNGYKRFGGIADGYIDGNEFTPGAGEVADIEAALAADVTSGIATIGEPVIVKRPIPSVPITSYDYSSIGEAQLVGMGTQNTRKKGRGG</sequence>
<organism evidence="1">
    <name type="scientific">uncultured prokaryote</name>
    <dbReference type="NCBI Taxonomy" id="198431"/>
    <lineage>
        <taxon>unclassified sequences</taxon>
        <taxon>environmental samples</taxon>
    </lineage>
</organism>
<dbReference type="EMBL" id="LN854219">
    <property type="protein sequence ID" value="CRY97733.1"/>
    <property type="molecule type" value="Genomic_DNA"/>
</dbReference>
<protein>
    <submittedName>
        <fullName evidence="1">Uncharacterized protein</fullName>
    </submittedName>
</protein>
<evidence type="ECO:0000313" key="1">
    <source>
        <dbReference type="EMBL" id="CRY97733.1"/>
    </source>
</evidence>
<name>A0A0H5Q739_9ZZZZ</name>
<reference evidence="1" key="2">
    <citation type="submission" date="2015-07" db="EMBL/GenBank/DDBJ databases">
        <title>Plasmids, circular viruses and viroids from rat gut.</title>
        <authorList>
            <person name="Jorgensen T.J."/>
            <person name="Hansen M.A."/>
            <person name="Xu Z."/>
            <person name="Tabak M.A."/>
            <person name="Sorensen S.J."/>
            <person name="Hansen L.H."/>
        </authorList>
    </citation>
    <scope>NUCLEOTIDE SEQUENCE</scope>
    <source>
        <strain evidence="1">RGFK1716</strain>
    </source>
</reference>
<dbReference type="AlphaFoldDB" id="A0A0H5Q739"/>
<reference evidence="1" key="1">
    <citation type="submission" date="2015-06" db="EMBL/GenBank/DDBJ databases">
        <authorList>
            <person name="Joergensen T."/>
        </authorList>
    </citation>
    <scope>NUCLEOTIDE SEQUENCE</scope>
    <source>
        <strain evidence="1">RGFK1716</strain>
    </source>
</reference>